<feature type="transmembrane region" description="Helical" evidence="8">
    <location>
        <begin position="180"/>
        <end position="197"/>
    </location>
</feature>
<evidence type="ECO:0000256" key="2">
    <source>
        <dbReference type="ARBA" id="ARBA00022448"/>
    </source>
</evidence>
<dbReference type="InterPro" id="IPR020846">
    <property type="entry name" value="MFS_dom"/>
</dbReference>
<dbReference type="PROSITE" id="PS50850">
    <property type="entry name" value="MFS"/>
    <property type="match status" value="1"/>
</dbReference>
<dbReference type="EMBL" id="WBMT01000001">
    <property type="protein sequence ID" value="KAB2352301.1"/>
    <property type="molecule type" value="Genomic_DNA"/>
</dbReference>
<sequence length="466" mass="48151">MTTHGTQVPVTLAIKARPPRARLRQSSLVWALTATHFVSRAGGVARAFLVLYLTQERGLSPTTAGAVVAAVGVGDIGSQLLGGWLGDRIGRRHTMLVGFLGTAVALVALGSAETMPAICAAAVGVGLMAELFRPVGSAAVADLPAQERVRAFGLLFWAANLGFTVSTVAAGVLVQQGYGILFWINAAASVLAALIVWRHVPETRPPMSKAARRALLPVLLRDPVMLAMAAIHVVYFTMFLQAFSTLPLVMAGDGHGPETFGAVLALNGIVIVVVQPIAVRLLDGRDTASVLAVSMLLAGIGGGLGAVVHSSAAHAASILVWTLGQVGVSVMFGATFAGLAPADLRGRYMGVASTTWSLGAVLGPLLGTALLDHAGRTALWAACSAIGFALFAAQRAVAPALRRRTSAPAYDAPSTDGAKDDPEQPTWVAGLTAEERRASTVGDRSRSTASHLTAASLKPRQPNHKS</sequence>
<comment type="caution">
    <text evidence="10">The sequence shown here is derived from an EMBL/GenBank/DDBJ whole genome shotgun (WGS) entry which is preliminary data.</text>
</comment>
<feature type="transmembrane region" description="Helical" evidence="8">
    <location>
        <begin position="318"/>
        <end position="339"/>
    </location>
</feature>
<dbReference type="Proteomes" id="UP000468735">
    <property type="component" value="Unassembled WGS sequence"/>
</dbReference>
<organism evidence="10 11">
    <name type="scientific">Actinomadura rudentiformis</name>
    <dbReference type="NCBI Taxonomy" id="359158"/>
    <lineage>
        <taxon>Bacteria</taxon>
        <taxon>Bacillati</taxon>
        <taxon>Actinomycetota</taxon>
        <taxon>Actinomycetes</taxon>
        <taxon>Streptosporangiales</taxon>
        <taxon>Thermomonosporaceae</taxon>
        <taxon>Actinomadura</taxon>
    </lineage>
</organism>
<accession>A0A6H9YUU7</accession>
<feature type="transmembrane region" description="Helical" evidence="8">
    <location>
        <begin position="260"/>
        <end position="278"/>
    </location>
</feature>
<feature type="compositionally biased region" description="Basic and acidic residues" evidence="7">
    <location>
        <begin position="433"/>
        <end position="446"/>
    </location>
</feature>
<keyword evidence="2" id="KW-0813">Transport</keyword>
<dbReference type="InterPro" id="IPR011701">
    <property type="entry name" value="MFS"/>
</dbReference>
<keyword evidence="3" id="KW-1003">Cell membrane</keyword>
<keyword evidence="6 8" id="KW-0472">Membrane</keyword>
<evidence type="ECO:0000256" key="7">
    <source>
        <dbReference type="SAM" id="MobiDB-lite"/>
    </source>
</evidence>
<evidence type="ECO:0000256" key="6">
    <source>
        <dbReference type="ARBA" id="ARBA00023136"/>
    </source>
</evidence>
<feature type="transmembrane region" description="Helical" evidence="8">
    <location>
        <begin position="64"/>
        <end position="86"/>
    </location>
</feature>
<dbReference type="GO" id="GO:0022857">
    <property type="term" value="F:transmembrane transporter activity"/>
    <property type="evidence" value="ECO:0007669"/>
    <property type="project" value="InterPro"/>
</dbReference>
<dbReference type="InterPro" id="IPR036259">
    <property type="entry name" value="MFS_trans_sf"/>
</dbReference>
<dbReference type="PANTHER" id="PTHR23517">
    <property type="entry name" value="RESISTANCE PROTEIN MDTM, PUTATIVE-RELATED-RELATED"/>
    <property type="match status" value="1"/>
</dbReference>
<evidence type="ECO:0000256" key="5">
    <source>
        <dbReference type="ARBA" id="ARBA00022989"/>
    </source>
</evidence>
<reference evidence="10 11" key="1">
    <citation type="submission" date="2019-09" db="EMBL/GenBank/DDBJ databases">
        <title>Actinomadura physcomitrii sp. nov., a novel actinomycete isolated from moss [Physcomitrium sphaericum (Ludw) Fuernr].</title>
        <authorList>
            <person name="Zhuang X."/>
            <person name="Liu C."/>
        </authorList>
    </citation>
    <scope>NUCLEOTIDE SEQUENCE [LARGE SCALE GENOMIC DNA]</scope>
    <source>
        <strain evidence="10 11">HMC1</strain>
    </source>
</reference>
<name>A0A6H9YUU7_9ACTN</name>
<feature type="transmembrane region" description="Helical" evidence="8">
    <location>
        <begin position="152"/>
        <end position="174"/>
    </location>
</feature>
<feature type="transmembrane region" description="Helical" evidence="8">
    <location>
        <begin position="351"/>
        <end position="371"/>
    </location>
</feature>
<feature type="transmembrane region" description="Helical" evidence="8">
    <location>
        <begin position="27"/>
        <end position="52"/>
    </location>
</feature>
<dbReference type="AlphaFoldDB" id="A0A6H9YUU7"/>
<dbReference type="RefSeq" id="WP_151556979.1">
    <property type="nucleotide sequence ID" value="NZ_WBMT01000001.1"/>
</dbReference>
<feature type="region of interest" description="Disordered" evidence="7">
    <location>
        <begin position="404"/>
        <end position="466"/>
    </location>
</feature>
<evidence type="ECO:0000313" key="11">
    <source>
        <dbReference type="Proteomes" id="UP000468735"/>
    </source>
</evidence>
<feature type="domain" description="Major facilitator superfamily (MFS) profile" evidence="9">
    <location>
        <begin position="27"/>
        <end position="410"/>
    </location>
</feature>
<evidence type="ECO:0000256" key="3">
    <source>
        <dbReference type="ARBA" id="ARBA00022475"/>
    </source>
</evidence>
<keyword evidence="11" id="KW-1185">Reference proteome</keyword>
<dbReference type="OrthoDB" id="5379144at2"/>
<dbReference type="InterPro" id="IPR050171">
    <property type="entry name" value="MFS_Transporters"/>
</dbReference>
<feature type="transmembrane region" description="Helical" evidence="8">
    <location>
        <begin position="377"/>
        <end position="397"/>
    </location>
</feature>
<feature type="transmembrane region" description="Helical" evidence="8">
    <location>
        <begin position="290"/>
        <end position="312"/>
    </location>
</feature>
<dbReference type="Pfam" id="PF07690">
    <property type="entry name" value="MFS_1"/>
    <property type="match status" value="1"/>
</dbReference>
<dbReference type="GO" id="GO:0005886">
    <property type="term" value="C:plasma membrane"/>
    <property type="evidence" value="ECO:0007669"/>
    <property type="project" value="UniProtKB-SubCell"/>
</dbReference>
<dbReference type="SUPFAM" id="SSF103473">
    <property type="entry name" value="MFS general substrate transporter"/>
    <property type="match status" value="1"/>
</dbReference>
<feature type="transmembrane region" description="Helical" evidence="8">
    <location>
        <begin position="218"/>
        <end position="240"/>
    </location>
</feature>
<evidence type="ECO:0000259" key="9">
    <source>
        <dbReference type="PROSITE" id="PS50850"/>
    </source>
</evidence>
<evidence type="ECO:0000256" key="4">
    <source>
        <dbReference type="ARBA" id="ARBA00022692"/>
    </source>
</evidence>
<feature type="transmembrane region" description="Helical" evidence="8">
    <location>
        <begin position="115"/>
        <end position="132"/>
    </location>
</feature>
<evidence type="ECO:0000256" key="8">
    <source>
        <dbReference type="SAM" id="Phobius"/>
    </source>
</evidence>
<protein>
    <submittedName>
        <fullName evidence="10">MFS transporter</fullName>
    </submittedName>
</protein>
<gene>
    <name evidence="10" type="ORF">F8566_00955</name>
</gene>
<evidence type="ECO:0000313" key="10">
    <source>
        <dbReference type="EMBL" id="KAB2352301.1"/>
    </source>
</evidence>
<comment type="subcellular location">
    <subcellularLocation>
        <location evidence="1">Cell membrane</location>
        <topology evidence="1">Multi-pass membrane protein</topology>
    </subcellularLocation>
</comment>
<proteinExistence type="predicted"/>
<dbReference type="Gene3D" id="1.20.1250.20">
    <property type="entry name" value="MFS general substrate transporter like domains"/>
    <property type="match status" value="1"/>
</dbReference>
<keyword evidence="4 8" id="KW-0812">Transmembrane</keyword>
<feature type="transmembrane region" description="Helical" evidence="8">
    <location>
        <begin position="93"/>
        <end position="109"/>
    </location>
</feature>
<keyword evidence="5 8" id="KW-1133">Transmembrane helix</keyword>
<dbReference type="PANTHER" id="PTHR23517:SF2">
    <property type="entry name" value="MULTIDRUG RESISTANCE PROTEIN MDTH"/>
    <property type="match status" value="1"/>
</dbReference>
<evidence type="ECO:0000256" key="1">
    <source>
        <dbReference type="ARBA" id="ARBA00004651"/>
    </source>
</evidence>